<evidence type="ECO:0000259" key="2">
    <source>
        <dbReference type="Pfam" id="PF09791"/>
    </source>
</evidence>
<name>A0A2T2P2J7_CORCC</name>
<proteinExistence type="predicted"/>
<organism evidence="3 4">
    <name type="scientific">Corynespora cassiicola Philippines</name>
    <dbReference type="NCBI Taxonomy" id="1448308"/>
    <lineage>
        <taxon>Eukaryota</taxon>
        <taxon>Fungi</taxon>
        <taxon>Dikarya</taxon>
        <taxon>Ascomycota</taxon>
        <taxon>Pezizomycotina</taxon>
        <taxon>Dothideomycetes</taxon>
        <taxon>Pleosporomycetidae</taxon>
        <taxon>Pleosporales</taxon>
        <taxon>Corynesporascaceae</taxon>
        <taxon>Corynespora</taxon>
    </lineage>
</organism>
<keyword evidence="4" id="KW-1185">Reference proteome</keyword>
<dbReference type="InterPro" id="IPR039251">
    <property type="entry name" value="OXLD1"/>
</dbReference>
<evidence type="ECO:0000313" key="3">
    <source>
        <dbReference type="EMBL" id="PSN71904.1"/>
    </source>
</evidence>
<feature type="region of interest" description="Disordered" evidence="1">
    <location>
        <begin position="182"/>
        <end position="223"/>
    </location>
</feature>
<gene>
    <name evidence="3" type="ORF">BS50DRAFT_569506</name>
</gene>
<feature type="domain" description="Oxidoreductase-like" evidence="2">
    <location>
        <begin position="128"/>
        <end position="172"/>
    </location>
</feature>
<dbReference type="PANTHER" id="PTHR21193:SF3">
    <property type="entry name" value="OXIDOREDUCTASE-LIKE DOMAIN-CONTAINING PROTEIN 1"/>
    <property type="match status" value="1"/>
</dbReference>
<evidence type="ECO:0000256" key="1">
    <source>
        <dbReference type="SAM" id="MobiDB-lite"/>
    </source>
</evidence>
<reference evidence="3 4" key="1">
    <citation type="journal article" date="2018" name="Front. Microbiol.">
        <title>Genome-Wide Analysis of Corynespora cassiicola Leaf Fall Disease Putative Effectors.</title>
        <authorList>
            <person name="Lopez D."/>
            <person name="Ribeiro S."/>
            <person name="Label P."/>
            <person name="Fumanal B."/>
            <person name="Venisse J.S."/>
            <person name="Kohler A."/>
            <person name="de Oliveira R.R."/>
            <person name="Labutti K."/>
            <person name="Lipzen A."/>
            <person name="Lail K."/>
            <person name="Bauer D."/>
            <person name="Ohm R.A."/>
            <person name="Barry K.W."/>
            <person name="Spatafora J."/>
            <person name="Grigoriev I.V."/>
            <person name="Martin F.M."/>
            <person name="Pujade-Renaud V."/>
        </authorList>
    </citation>
    <scope>NUCLEOTIDE SEQUENCE [LARGE SCALE GENOMIC DNA]</scope>
    <source>
        <strain evidence="3 4">Philippines</strain>
    </source>
</reference>
<sequence length="252" mass="27364">MESLMHSTRALALRRAQCPSCLRPWNTTFSASIRAGLQNSDRLQRRYKGYIAPEGQQAMPLTGFYADILKNPLPKTQSLTSTTPAPPPPDELPKTDREETLAKARIVFGSRLAGPGERAKDKEISSKVIAGIMVPPKPTEPDNCCMSGCVNCVWDMYRDDMEEWAAKSAEARAALQAQRAKGEATGTMVAEKGTPSHVATSMDDDGGGSESNGALGQSTEDDSLFADIPVGIRQFMKTEKMLKQKHSQESAS</sequence>
<dbReference type="InterPro" id="IPR019180">
    <property type="entry name" value="Oxidoreductase-like_N"/>
</dbReference>
<accession>A0A2T2P2J7</accession>
<feature type="region of interest" description="Disordered" evidence="1">
    <location>
        <begin position="75"/>
        <end position="95"/>
    </location>
</feature>
<dbReference type="STRING" id="1448308.A0A2T2P2J7"/>
<dbReference type="PANTHER" id="PTHR21193">
    <property type="entry name" value="OXIDOREDUCTASE-LIKE DOMAIN-CONTAINING PROTEIN 1"/>
    <property type="match status" value="1"/>
</dbReference>
<dbReference type="OrthoDB" id="10064411at2759"/>
<dbReference type="EMBL" id="KZ678130">
    <property type="protein sequence ID" value="PSN71904.1"/>
    <property type="molecule type" value="Genomic_DNA"/>
</dbReference>
<protein>
    <recommendedName>
        <fullName evidence="2">Oxidoreductase-like domain-containing protein</fullName>
    </recommendedName>
</protein>
<dbReference type="GO" id="GO:0005739">
    <property type="term" value="C:mitochondrion"/>
    <property type="evidence" value="ECO:0007669"/>
    <property type="project" value="TreeGrafter"/>
</dbReference>
<dbReference type="Proteomes" id="UP000240883">
    <property type="component" value="Unassembled WGS sequence"/>
</dbReference>
<evidence type="ECO:0000313" key="4">
    <source>
        <dbReference type="Proteomes" id="UP000240883"/>
    </source>
</evidence>
<dbReference type="Pfam" id="PF09791">
    <property type="entry name" value="Oxidored-like"/>
    <property type="match status" value="1"/>
</dbReference>
<dbReference type="AlphaFoldDB" id="A0A2T2P2J7"/>